<dbReference type="NCBIfam" id="TIGR00192">
    <property type="entry name" value="urease_beta"/>
    <property type="match status" value="1"/>
</dbReference>
<name>A0A1M6JZV6_9FIRM</name>
<dbReference type="OrthoDB" id="9797217at2"/>
<dbReference type="CDD" id="cd00407">
    <property type="entry name" value="Urease_beta"/>
    <property type="match status" value="1"/>
</dbReference>
<dbReference type="InterPro" id="IPR036461">
    <property type="entry name" value="Urease_betasu_sf"/>
</dbReference>
<evidence type="ECO:0000256" key="2">
    <source>
        <dbReference type="ARBA" id="ARBA00047778"/>
    </source>
</evidence>
<sequence>MIPGEVFYKNEDITGNIGRETIELEVKNPDKRPIAVGSHMHFFEVNKFLQFEREAAFGFKLDIPSGTVIRWEPGEIKKVRLVTFGGRQVVKGLNNLTNGQISDCNKRQAMLNAKLKGFIQE</sequence>
<organism evidence="3 4">
    <name type="scientific">Hespellia stercorisuis DSM 15480</name>
    <dbReference type="NCBI Taxonomy" id="1121950"/>
    <lineage>
        <taxon>Bacteria</taxon>
        <taxon>Bacillati</taxon>
        <taxon>Bacillota</taxon>
        <taxon>Clostridia</taxon>
        <taxon>Lachnospirales</taxon>
        <taxon>Lachnospiraceae</taxon>
        <taxon>Hespellia</taxon>
    </lineage>
</organism>
<dbReference type="InterPro" id="IPR002019">
    <property type="entry name" value="Urease_beta-like"/>
</dbReference>
<dbReference type="EMBL" id="FQZY01000010">
    <property type="protein sequence ID" value="SHJ52220.1"/>
    <property type="molecule type" value="Genomic_DNA"/>
</dbReference>
<reference evidence="3 4" key="1">
    <citation type="submission" date="2016-11" db="EMBL/GenBank/DDBJ databases">
        <authorList>
            <person name="Jaros S."/>
            <person name="Januszkiewicz K."/>
            <person name="Wedrychowicz H."/>
        </authorList>
    </citation>
    <scope>NUCLEOTIDE SEQUENCE [LARGE SCALE GENOMIC DNA]</scope>
    <source>
        <strain evidence="3 4">DSM 15480</strain>
    </source>
</reference>
<dbReference type="Gene3D" id="2.10.150.10">
    <property type="entry name" value="Urease, beta subunit"/>
    <property type="match status" value="1"/>
</dbReference>
<keyword evidence="4" id="KW-1185">Reference proteome</keyword>
<dbReference type="Proteomes" id="UP000184301">
    <property type="component" value="Unassembled WGS sequence"/>
</dbReference>
<dbReference type="Pfam" id="PF00699">
    <property type="entry name" value="Urease_beta"/>
    <property type="match status" value="1"/>
</dbReference>
<evidence type="ECO:0000313" key="4">
    <source>
        <dbReference type="Proteomes" id="UP000184301"/>
    </source>
</evidence>
<keyword evidence="1" id="KW-0378">Hydrolase</keyword>
<dbReference type="GO" id="GO:0035550">
    <property type="term" value="C:urease complex"/>
    <property type="evidence" value="ECO:0007669"/>
    <property type="project" value="InterPro"/>
</dbReference>
<dbReference type="PANTHER" id="PTHR33569">
    <property type="entry name" value="UREASE"/>
    <property type="match status" value="1"/>
</dbReference>
<dbReference type="STRING" id="1121950.SAMN02745243_00797"/>
<gene>
    <name evidence="3" type="ORF">SAMN02745243_00797</name>
</gene>
<dbReference type="PANTHER" id="PTHR33569:SF1">
    <property type="entry name" value="UREASE"/>
    <property type="match status" value="1"/>
</dbReference>
<accession>A0A1M6JZV6</accession>
<comment type="catalytic activity">
    <reaction evidence="2">
        <text>urea + 2 H2O + H(+) = hydrogencarbonate + 2 NH4(+)</text>
        <dbReference type="Rhea" id="RHEA:20557"/>
        <dbReference type="ChEBI" id="CHEBI:15377"/>
        <dbReference type="ChEBI" id="CHEBI:15378"/>
        <dbReference type="ChEBI" id="CHEBI:16199"/>
        <dbReference type="ChEBI" id="CHEBI:17544"/>
        <dbReference type="ChEBI" id="CHEBI:28938"/>
        <dbReference type="EC" id="3.5.1.5"/>
    </reaction>
</comment>
<dbReference type="GO" id="GO:0043419">
    <property type="term" value="P:urea catabolic process"/>
    <property type="evidence" value="ECO:0007669"/>
    <property type="project" value="InterPro"/>
</dbReference>
<evidence type="ECO:0000256" key="1">
    <source>
        <dbReference type="ARBA" id="ARBA00022801"/>
    </source>
</evidence>
<dbReference type="SUPFAM" id="SSF51278">
    <property type="entry name" value="Urease, beta-subunit"/>
    <property type="match status" value="1"/>
</dbReference>
<protein>
    <submittedName>
        <fullName evidence="3">Urease subunit beta</fullName>
    </submittedName>
</protein>
<proteinExistence type="predicted"/>
<dbReference type="AlphaFoldDB" id="A0A1M6JZV6"/>
<evidence type="ECO:0000313" key="3">
    <source>
        <dbReference type="EMBL" id="SHJ52220.1"/>
    </source>
</evidence>
<dbReference type="InterPro" id="IPR050069">
    <property type="entry name" value="Urease_subunit"/>
</dbReference>
<dbReference type="GO" id="GO:0009039">
    <property type="term" value="F:urease activity"/>
    <property type="evidence" value="ECO:0007669"/>
    <property type="project" value="UniProtKB-EC"/>
</dbReference>
<dbReference type="RefSeq" id="WP_073105476.1">
    <property type="nucleotide sequence ID" value="NZ_FQZY01000010.1"/>
</dbReference>